<dbReference type="Proteomes" id="UP000204546">
    <property type="component" value="Segment"/>
</dbReference>
<proteinExistence type="predicted"/>
<gene>
    <name evidence="1" type="primary">77</name>
    <name evidence="1" type="ORF">BARRETLEMON_77</name>
</gene>
<dbReference type="RefSeq" id="YP_009303146.1">
    <property type="nucleotide sequence ID" value="NC_031252.1"/>
</dbReference>
<dbReference type="EMBL" id="KU647629">
    <property type="protein sequence ID" value="AMM44539.1"/>
    <property type="molecule type" value="Genomic_DNA"/>
</dbReference>
<reference evidence="2" key="1">
    <citation type="submission" date="2016-02" db="EMBL/GenBank/DDBJ databases">
        <authorList>
            <person name="Wen L."/>
            <person name="He K."/>
            <person name="Yang H."/>
        </authorList>
    </citation>
    <scope>NUCLEOTIDE SEQUENCE [LARGE SCALE GENOMIC DNA]</scope>
</reference>
<dbReference type="GeneID" id="29125717"/>
<organism evidence="1 2">
    <name type="scientific">Arthrobacter phage BarretLemon</name>
    <dbReference type="NCBI Taxonomy" id="1796994"/>
    <lineage>
        <taxon>Viruses</taxon>
        <taxon>Duplodnaviria</taxon>
        <taxon>Heunggongvirae</taxon>
        <taxon>Uroviricota</taxon>
        <taxon>Caudoviricetes</taxon>
        <taxon>Berryhillviridae</taxon>
        <taxon>Marthavirus</taxon>
        <taxon>Marthavirus barretlemon</taxon>
    </lineage>
</organism>
<name>A0A127AVJ0_9CAUD</name>
<sequence length="166" mass="19525">MFKRFEQAKRRVQEMKMNKQQMIEAIRANLEDDFTVRDDFTDELGRVWILTERPHVELWLHFDGKDLLKCWELWEIKEEARTTPREATLQQIERTIAASDSFAHTLTSTGKSITFNGADGAFTYHVFTTDAEEPLLKTLYVRGWDTRLNGIALTVEHNLDFVIRNF</sequence>
<evidence type="ECO:0000313" key="2">
    <source>
        <dbReference type="Proteomes" id="UP000204546"/>
    </source>
</evidence>
<dbReference type="KEGG" id="vg:29125717"/>
<accession>A0A127AVJ0</accession>
<evidence type="ECO:0000313" key="1">
    <source>
        <dbReference type="EMBL" id="AMM44539.1"/>
    </source>
</evidence>
<keyword evidence="2" id="KW-1185">Reference proteome</keyword>
<protein>
    <submittedName>
        <fullName evidence="1">Uncharacterized protein</fullName>
    </submittedName>
</protein>